<dbReference type="InterPro" id="IPR029026">
    <property type="entry name" value="tRNA_m1G_MTases_N"/>
</dbReference>
<dbReference type="AlphaFoldDB" id="A0A1H3P2M7"/>
<evidence type="ECO:0000313" key="4">
    <source>
        <dbReference type="EMBL" id="SDY95328.1"/>
    </source>
</evidence>
<dbReference type="STRING" id="415015.SAMN05660462_01346"/>
<keyword evidence="5" id="KW-1185">Reference proteome</keyword>
<dbReference type="InterPro" id="IPR051259">
    <property type="entry name" value="rRNA_Methyltransferase"/>
</dbReference>
<evidence type="ECO:0000259" key="3">
    <source>
        <dbReference type="Pfam" id="PF00588"/>
    </source>
</evidence>
<proteinExistence type="predicted"/>
<dbReference type="CDD" id="cd18082">
    <property type="entry name" value="SpoU-like_family"/>
    <property type="match status" value="1"/>
</dbReference>
<keyword evidence="1 4" id="KW-0489">Methyltransferase</keyword>
<accession>A0A1H3P2M7</accession>
<reference evidence="4 5" key="1">
    <citation type="submission" date="2016-10" db="EMBL/GenBank/DDBJ databases">
        <authorList>
            <person name="de Groot N.N."/>
        </authorList>
    </citation>
    <scope>NUCLEOTIDE SEQUENCE [LARGE SCALE GENOMIC DNA]</scope>
    <source>
        <strain evidence="4 5">DSM 21650</strain>
    </source>
</reference>
<dbReference type="Proteomes" id="UP000198625">
    <property type="component" value="Unassembled WGS sequence"/>
</dbReference>
<protein>
    <submittedName>
        <fullName evidence="4">RNA methyltransferase, TrmH family</fullName>
    </submittedName>
</protein>
<dbReference type="InterPro" id="IPR029028">
    <property type="entry name" value="Alpha/beta_knot_MTases"/>
</dbReference>
<dbReference type="GO" id="GO:0003723">
    <property type="term" value="F:RNA binding"/>
    <property type="evidence" value="ECO:0007669"/>
    <property type="project" value="InterPro"/>
</dbReference>
<dbReference type="InterPro" id="IPR001537">
    <property type="entry name" value="SpoU_MeTrfase"/>
</dbReference>
<dbReference type="SUPFAM" id="SSF75217">
    <property type="entry name" value="alpha/beta knot"/>
    <property type="match status" value="1"/>
</dbReference>
<evidence type="ECO:0000256" key="1">
    <source>
        <dbReference type="ARBA" id="ARBA00022603"/>
    </source>
</evidence>
<dbReference type="EMBL" id="FNQE01000012">
    <property type="protein sequence ID" value="SDY95328.1"/>
    <property type="molecule type" value="Genomic_DNA"/>
</dbReference>
<dbReference type="RefSeq" id="WP_208975218.1">
    <property type="nucleotide sequence ID" value="NZ_FNQE01000012.1"/>
</dbReference>
<dbReference type="Gene3D" id="3.40.1280.10">
    <property type="match status" value="1"/>
</dbReference>
<gene>
    <name evidence="4" type="ORF">SAMN05660462_01346</name>
</gene>
<dbReference type="GO" id="GO:0032259">
    <property type="term" value="P:methylation"/>
    <property type="evidence" value="ECO:0007669"/>
    <property type="project" value="UniProtKB-KW"/>
</dbReference>
<dbReference type="PANTHER" id="PTHR43191">
    <property type="entry name" value="RRNA METHYLTRANSFERASE 3"/>
    <property type="match status" value="1"/>
</dbReference>
<evidence type="ECO:0000313" key="5">
    <source>
        <dbReference type="Proteomes" id="UP000198625"/>
    </source>
</evidence>
<feature type="domain" description="tRNA/rRNA methyltransferase SpoU type" evidence="3">
    <location>
        <begin position="98"/>
        <end position="235"/>
    </location>
</feature>
<keyword evidence="2 4" id="KW-0808">Transferase</keyword>
<name>A0A1H3P2M7_9FIRM</name>
<dbReference type="Pfam" id="PF00588">
    <property type="entry name" value="SpoU_methylase"/>
    <property type="match status" value="1"/>
</dbReference>
<dbReference type="GO" id="GO:0006396">
    <property type="term" value="P:RNA processing"/>
    <property type="evidence" value="ECO:0007669"/>
    <property type="project" value="InterPro"/>
</dbReference>
<sequence>MDIQLKSYKKDFQYSYSLGVFPTLELIKYKREETLMVLLSADSTENEGVIKIIELCNKYNIKFEINDKAINRISKKENCYAIGVFEKYEQKLNSHNNHIVLVNPSDMGNLGTIVRTILGFGIKDLAIIRPGVDIFDPKAIRASMGAAFKIAFQYFDSIDSYLNTYNHDIYTFMLNAKESLHNVHIDSRKPFSLVFGNEGSGLSDEFINIGTSLIIPHSDDIDSLNLSIAVGIAAYEFAKKTV</sequence>
<dbReference type="PANTHER" id="PTHR43191:SF2">
    <property type="entry name" value="RRNA METHYLTRANSFERASE 3, MITOCHONDRIAL"/>
    <property type="match status" value="1"/>
</dbReference>
<evidence type="ECO:0000256" key="2">
    <source>
        <dbReference type="ARBA" id="ARBA00022679"/>
    </source>
</evidence>
<organism evidence="4 5">
    <name type="scientific">Proteiniborus ethanoligenes</name>
    <dbReference type="NCBI Taxonomy" id="415015"/>
    <lineage>
        <taxon>Bacteria</taxon>
        <taxon>Bacillati</taxon>
        <taxon>Bacillota</taxon>
        <taxon>Clostridia</taxon>
        <taxon>Eubacteriales</taxon>
        <taxon>Proteiniborus</taxon>
    </lineage>
</organism>
<dbReference type="GO" id="GO:0008173">
    <property type="term" value="F:RNA methyltransferase activity"/>
    <property type="evidence" value="ECO:0007669"/>
    <property type="project" value="InterPro"/>
</dbReference>